<evidence type="ECO:0000256" key="5">
    <source>
        <dbReference type="ARBA" id="ARBA00022679"/>
    </source>
</evidence>
<comment type="subcellular location">
    <subcellularLocation>
        <location evidence="2">Chromosome</location>
    </subcellularLocation>
    <subcellularLocation>
        <location evidence="1">Nucleus</location>
    </subcellularLocation>
</comment>
<dbReference type="PANTHER" id="PTHR12977">
    <property type="entry name" value="SUPPRESSOR OF VARIEGATION 4-20-RELATED"/>
    <property type="match status" value="1"/>
</dbReference>
<dbReference type="SMART" id="SM00317">
    <property type="entry name" value="SET"/>
    <property type="match status" value="1"/>
</dbReference>
<feature type="compositionally biased region" description="Polar residues" evidence="9">
    <location>
        <begin position="531"/>
        <end position="546"/>
    </location>
</feature>
<evidence type="ECO:0000313" key="11">
    <source>
        <dbReference type="EMBL" id="CEH12726.1"/>
    </source>
</evidence>
<keyword evidence="8" id="KW-0539">Nucleus</keyword>
<reference evidence="11 12" key="1">
    <citation type="submission" date="2014-09" db="EMBL/GenBank/DDBJ databases">
        <authorList>
            <person name="Magalhaes I.L.F."/>
            <person name="Oliveira U."/>
            <person name="Santos F.R."/>
            <person name="Vidigal T.H.D.A."/>
            <person name="Brescovit A.D."/>
            <person name="Santos A.J."/>
        </authorList>
    </citation>
    <scope>NUCLEOTIDE SEQUENCE [LARGE SCALE GENOMIC DNA]</scope>
</reference>
<feature type="compositionally biased region" description="Polar residues" evidence="9">
    <location>
        <begin position="1002"/>
        <end position="1016"/>
    </location>
</feature>
<evidence type="ECO:0000256" key="3">
    <source>
        <dbReference type="ARBA" id="ARBA00022454"/>
    </source>
</evidence>
<evidence type="ECO:0000256" key="9">
    <source>
        <dbReference type="SAM" id="MobiDB-lite"/>
    </source>
</evidence>
<keyword evidence="5" id="KW-0808">Transferase</keyword>
<dbReference type="OrthoDB" id="6627536at2759"/>
<evidence type="ECO:0000259" key="10">
    <source>
        <dbReference type="PROSITE" id="PS50280"/>
    </source>
</evidence>
<dbReference type="InterPro" id="IPR039977">
    <property type="entry name" value="Suv4-20/Set9"/>
</dbReference>
<dbReference type="SUPFAM" id="SSF82199">
    <property type="entry name" value="SET domain"/>
    <property type="match status" value="1"/>
</dbReference>
<feature type="compositionally biased region" description="Polar residues" evidence="9">
    <location>
        <begin position="830"/>
        <end position="839"/>
    </location>
</feature>
<feature type="compositionally biased region" description="Low complexity" evidence="9">
    <location>
        <begin position="983"/>
        <end position="997"/>
    </location>
</feature>
<keyword evidence="4 11" id="KW-0489">Methyltransferase</keyword>
<dbReference type="GO" id="GO:0032259">
    <property type="term" value="P:methylation"/>
    <property type="evidence" value="ECO:0007669"/>
    <property type="project" value="UniProtKB-KW"/>
</dbReference>
<feature type="compositionally biased region" description="Low complexity" evidence="9">
    <location>
        <begin position="1039"/>
        <end position="1052"/>
    </location>
</feature>
<feature type="domain" description="SET" evidence="10">
    <location>
        <begin position="170"/>
        <end position="288"/>
    </location>
</feature>
<organism evidence="11 12">
    <name type="scientific">Ceraceosorus bombacis</name>
    <dbReference type="NCBI Taxonomy" id="401625"/>
    <lineage>
        <taxon>Eukaryota</taxon>
        <taxon>Fungi</taxon>
        <taxon>Dikarya</taxon>
        <taxon>Basidiomycota</taxon>
        <taxon>Ustilaginomycotina</taxon>
        <taxon>Exobasidiomycetes</taxon>
        <taxon>Ceraceosorales</taxon>
        <taxon>Ceraceosoraceae</taxon>
        <taxon>Ceraceosorus</taxon>
    </lineage>
</organism>
<dbReference type="GO" id="GO:0042799">
    <property type="term" value="F:histone H4K20 methyltransferase activity"/>
    <property type="evidence" value="ECO:0007669"/>
    <property type="project" value="TreeGrafter"/>
</dbReference>
<feature type="compositionally biased region" description="Low complexity" evidence="9">
    <location>
        <begin position="556"/>
        <end position="571"/>
    </location>
</feature>
<dbReference type="Gene3D" id="2.170.270.10">
    <property type="entry name" value="SET domain"/>
    <property type="match status" value="1"/>
</dbReference>
<dbReference type="AlphaFoldDB" id="A0A0P1BBJ2"/>
<dbReference type="InterPro" id="IPR046341">
    <property type="entry name" value="SET_dom_sf"/>
</dbReference>
<keyword evidence="12" id="KW-1185">Reference proteome</keyword>
<protein>
    <submittedName>
        <fullName evidence="11">Histone tail methylase</fullName>
    </submittedName>
</protein>
<evidence type="ECO:0000256" key="1">
    <source>
        <dbReference type="ARBA" id="ARBA00004123"/>
    </source>
</evidence>
<dbReference type="InterPro" id="IPR041938">
    <property type="entry name" value="Hist-Lys_N-MTase_N"/>
</dbReference>
<feature type="region of interest" description="Disordered" evidence="9">
    <location>
        <begin position="339"/>
        <end position="413"/>
    </location>
</feature>
<dbReference type="EMBL" id="CCYA01000181">
    <property type="protein sequence ID" value="CEH12726.1"/>
    <property type="molecule type" value="Genomic_DNA"/>
</dbReference>
<feature type="region of interest" description="Disordered" evidence="9">
    <location>
        <begin position="463"/>
        <end position="844"/>
    </location>
</feature>
<evidence type="ECO:0000256" key="2">
    <source>
        <dbReference type="ARBA" id="ARBA00004286"/>
    </source>
</evidence>
<proteinExistence type="predicted"/>
<feature type="region of interest" description="Disordered" evidence="9">
    <location>
        <begin position="868"/>
        <end position="1214"/>
    </location>
</feature>
<feature type="compositionally biased region" description="Polar residues" evidence="9">
    <location>
        <begin position="1110"/>
        <end position="1143"/>
    </location>
</feature>
<evidence type="ECO:0000313" key="12">
    <source>
        <dbReference type="Proteomes" id="UP000054845"/>
    </source>
</evidence>
<dbReference type="GO" id="GO:0005694">
    <property type="term" value="C:chromosome"/>
    <property type="evidence" value="ECO:0007669"/>
    <property type="project" value="UniProtKB-SubCell"/>
</dbReference>
<feature type="region of interest" description="Disordered" evidence="9">
    <location>
        <begin position="117"/>
        <end position="168"/>
    </location>
</feature>
<dbReference type="Gene3D" id="1.10.10.1700">
    <property type="entry name" value="Histone-lysine N-methyltransferase"/>
    <property type="match status" value="1"/>
</dbReference>
<dbReference type="Proteomes" id="UP000054845">
    <property type="component" value="Unassembled WGS sequence"/>
</dbReference>
<feature type="compositionally biased region" description="Polar residues" evidence="9">
    <location>
        <begin position="923"/>
        <end position="937"/>
    </location>
</feature>
<feature type="compositionally biased region" description="Polar residues" evidence="9">
    <location>
        <begin position="1074"/>
        <end position="1091"/>
    </location>
</feature>
<feature type="compositionally biased region" description="Basic and acidic residues" evidence="9">
    <location>
        <begin position="1175"/>
        <end position="1187"/>
    </location>
</feature>
<accession>A0A0P1BBJ2</accession>
<feature type="compositionally biased region" description="Acidic residues" evidence="9">
    <location>
        <begin position="589"/>
        <end position="599"/>
    </location>
</feature>
<keyword evidence="6" id="KW-0949">S-adenosyl-L-methionine</keyword>
<dbReference type="STRING" id="401625.A0A0P1BBJ2"/>
<keyword evidence="7" id="KW-0156">Chromatin regulator</keyword>
<dbReference type="PANTHER" id="PTHR12977:SF4">
    <property type="entry name" value="HISTONE-LYSINE N-METHYLTRANSFERASE KMT5B"/>
    <property type="match status" value="1"/>
</dbReference>
<feature type="compositionally biased region" description="Polar residues" evidence="9">
    <location>
        <begin position="898"/>
        <end position="916"/>
    </location>
</feature>
<evidence type="ECO:0000256" key="4">
    <source>
        <dbReference type="ARBA" id="ARBA00022603"/>
    </source>
</evidence>
<dbReference type="GO" id="GO:0005634">
    <property type="term" value="C:nucleus"/>
    <property type="evidence" value="ECO:0007669"/>
    <property type="project" value="UniProtKB-SubCell"/>
</dbReference>
<sequence>MEDIATDDDLLSDILLDGLEFAPPISTHKMNQTYRSPRYETSYILALLKQRVILEADINAALEELSRLPTIQRHLAKKTERQAQAFYAHARRYLEAYLPDTGYEFALTARYRRQHPRRSSIASTSKAGPSVFSPDAVSGADGSSNGRKARGRPPANGEMNGVQPPGHPRADLCVVAVRPYRAGDIVLCKGGLKDLTKDEDVALREEAAASRESRSTSKAYNGVLGPGRDFSIIRSARKGCSQLLLGPARFVNHDCNANTEFYRLGQTQIAFKALRAIAVNEEVTTYYGDNYFEWGNAECMCATCEEQGKGAFAPDPQAAGVGAVNGVDRTSADVDLASANPSALTKERSPPEEDATPNARRSRRRISIRKPFTPDEHSPSPTPAPIQASDNSSSSSLDSARARNYHPSDREDSRLLDAKPALGEHLTCLTCGAQFWAPETWWKPDECRRCERHYRIFKADWPSRKPREPNFGGLAELRAYPGRPSMKGRQKRGAAEGDPDFDEPAISPASFRREPRVLTQQGRPAKRRAVATNSPAEDTSSTSTPVKLSPLRDPVPASSNLSSPPAASSSSDHIKRKKARAIGVKTDIADEGTQTDEDAIDRALTTQTSIPRDRPAIKPVGDSDSELSDPSTGHGVDEDARQRQGSQSAPHGKSHRKRELEVSDSDSDLPSAPKMLGPQARTEALAMFWGAEPGGRRARKPAPKGPENLAASVRRNSGSTSRDKVPSVSSLSGRGHKRSGSGTSVQTRRSLESPHHPSPDKDDEDVQSKRSGRKMRIASSASAEEDPQLTAPTSARTSEQAELPQRRESDVEEPIGTSTGSEHVAGVASSEASTESLDSNGMRVGLATSGTARTSIKNLALFWSAGVEEGGSRLRRRTQKEPAALTPPQERAIKKTRSSASLTGSRGKNGSPTSSESEGRSATPDNRVSRVSNTSVRLPSARPSYGDGNLGHGGQVSQPGSRASSHHRGAPPNGLEDLSPANSSMGSRSAGPSSSVGWPSASHATGSAPRTATAGVTTPLPPTLIGRAPQTSPLAGPHPKLGPGRPLQPGQPMRKNLRWGSGKASASRPLPSVQAASSTSPAPGLSRSSDANLRPVHEEARPDLPKAGSVGTNGASSKAPASTAPLGSSMQAQQGSLVSTTHGNVPIKQGSPALPSAVPWSTSMKGTFGQPHAAIKSEDVELSDDHLGMSGAAAPSTLATVQPHDRDAVDAGRQ</sequence>
<feature type="compositionally biased region" description="Basic and acidic residues" evidence="9">
    <location>
        <begin position="1203"/>
        <end position="1214"/>
    </location>
</feature>
<feature type="compositionally biased region" description="Polar residues" evidence="9">
    <location>
        <begin position="790"/>
        <end position="800"/>
    </location>
</feature>
<feature type="compositionally biased region" description="Basic and acidic residues" evidence="9">
    <location>
        <begin position="749"/>
        <end position="760"/>
    </location>
</feature>
<dbReference type="InterPro" id="IPR001214">
    <property type="entry name" value="SET_dom"/>
</dbReference>
<dbReference type="PROSITE" id="PS50280">
    <property type="entry name" value="SET"/>
    <property type="match status" value="1"/>
</dbReference>
<evidence type="ECO:0000256" key="7">
    <source>
        <dbReference type="ARBA" id="ARBA00022853"/>
    </source>
</evidence>
<keyword evidence="3" id="KW-0158">Chromosome</keyword>
<evidence type="ECO:0000256" key="8">
    <source>
        <dbReference type="ARBA" id="ARBA00023242"/>
    </source>
</evidence>
<feature type="compositionally biased region" description="Basic and acidic residues" evidence="9">
    <location>
        <begin position="1095"/>
        <end position="1104"/>
    </location>
</feature>
<name>A0A0P1BBJ2_9BASI</name>
<feature type="compositionally biased region" description="Low complexity" evidence="9">
    <location>
        <begin position="389"/>
        <end position="399"/>
    </location>
</feature>
<dbReference type="Pfam" id="PF00856">
    <property type="entry name" value="SET"/>
    <property type="match status" value="1"/>
</dbReference>
<evidence type="ECO:0000256" key="6">
    <source>
        <dbReference type="ARBA" id="ARBA00022691"/>
    </source>
</evidence>